<reference evidence="1" key="1">
    <citation type="submission" date="2020-04" db="EMBL/GenBank/DDBJ databases">
        <authorList>
            <person name="Chiriac C."/>
            <person name="Salcher M."/>
            <person name="Ghai R."/>
            <person name="Kavagutti S V."/>
        </authorList>
    </citation>
    <scope>NUCLEOTIDE SEQUENCE</scope>
</reference>
<dbReference type="EMBL" id="LR796279">
    <property type="protein sequence ID" value="CAB4134259.1"/>
    <property type="molecule type" value="Genomic_DNA"/>
</dbReference>
<organism evidence="1">
    <name type="scientific">uncultured Caudovirales phage</name>
    <dbReference type="NCBI Taxonomy" id="2100421"/>
    <lineage>
        <taxon>Viruses</taxon>
        <taxon>Duplodnaviria</taxon>
        <taxon>Heunggongvirae</taxon>
        <taxon>Uroviricota</taxon>
        <taxon>Caudoviricetes</taxon>
        <taxon>Peduoviridae</taxon>
        <taxon>Maltschvirus</taxon>
        <taxon>Maltschvirus maltsch</taxon>
    </lineage>
</organism>
<gene>
    <name evidence="1" type="ORF">UFOVP272_39</name>
</gene>
<proteinExistence type="predicted"/>
<protein>
    <submittedName>
        <fullName evidence="1">Uncharacterized protein</fullName>
    </submittedName>
</protein>
<accession>A0A6J5LRG5</accession>
<sequence length="76" mass="9078">MSSNVERAREIVTRLYERNLVSWNDLDREVVFVIQALNAEVQRLEALTHPKKFDPNESFERENDAVARVREFMRSR</sequence>
<evidence type="ECO:0000313" key="1">
    <source>
        <dbReference type="EMBL" id="CAB4134259.1"/>
    </source>
</evidence>
<name>A0A6J5LRG5_9CAUD</name>